<evidence type="ECO:0000313" key="3">
    <source>
        <dbReference type="Proteomes" id="UP000001188"/>
    </source>
</evidence>
<protein>
    <submittedName>
        <fullName evidence="2">Membrane protein</fullName>
    </submittedName>
</protein>
<dbReference type="AlphaFoldDB" id="B0RYJ2"/>
<dbReference type="Proteomes" id="UP000001188">
    <property type="component" value="Chromosome"/>
</dbReference>
<feature type="transmembrane region" description="Helical" evidence="1">
    <location>
        <begin position="104"/>
        <end position="127"/>
    </location>
</feature>
<sequence>MRASAATAKATRRQRLLAWADRRFGFHSPRHSAAAVLAIVLLGALVSLGLGQDANWDLRNYHLYIGDAWLHGRLTTDLAPAQMQSYFSPLLDAMHAALMLHLPAPLVGVLLGALHALVFVPVAAVAWRGLSVHPRRAQWTPLLVAAGFSSAVFLSELGGTMGDTATALPVLGLGAGSAGTGTCAAGQNRPPSMAYRRVAGSGGRAQVDQCALRPRAGAGADVRWRAPAGTAAGAGHRDRRRGRCIRAGGRAVVLAGLATPGQPVIPAVQWAV</sequence>
<organism evidence="2 3">
    <name type="scientific">Xanthomonas campestris pv. campestris (strain B100)</name>
    <dbReference type="NCBI Taxonomy" id="509169"/>
    <lineage>
        <taxon>Bacteria</taxon>
        <taxon>Pseudomonadati</taxon>
        <taxon>Pseudomonadota</taxon>
        <taxon>Gammaproteobacteria</taxon>
        <taxon>Lysobacterales</taxon>
        <taxon>Lysobacteraceae</taxon>
        <taxon>Xanthomonas</taxon>
    </lineage>
</organism>
<feature type="transmembrane region" description="Helical" evidence="1">
    <location>
        <begin position="167"/>
        <end position="186"/>
    </location>
</feature>
<evidence type="ECO:0000256" key="1">
    <source>
        <dbReference type="SAM" id="Phobius"/>
    </source>
</evidence>
<proteinExistence type="predicted"/>
<keyword evidence="1" id="KW-1133">Transmembrane helix</keyword>
<gene>
    <name evidence="2" type="ORF">XCCB100_3347</name>
</gene>
<feature type="transmembrane region" description="Helical" evidence="1">
    <location>
        <begin position="139"/>
        <end position="155"/>
    </location>
</feature>
<reference evidence="2 3" key="1">
    <citation type="journal article" date="2008" name="J. Biotechnol.">
        <title>The genome of Xanthomonas campestris pv. campestris B100 and its use for the reconstruction of metabolic pathways involved in xanthan biosynthesis.</title>
        <authorList>
            <person name="Vorholter F.J."/>
            <person name="Schneiker S."/>
            <person name="Goesmann A."/>
            <person name="Krause L."/>
            <person name="Bekel T."/>
            <person name="Kaiser O."/>
            <person name="Linke B."/>
            <person name="Patschkowski T."/>
            <person name="Ruckert C."/>
            <person name="Schmid J."/>
            <person name="Sidhu V.K."/>
            <person name="Sieber V."/>
            <person name="Tauch A."/>
            <person name="Watt S.A."/>
            <person name="Weisshaar B."/>
            <person name="Becker A."/>
            <person name="Niehaus K."/>
            <person name="Puhler A."/>
        </authorList>
    </citation>
    <scope>NUCLEOTIDE SEQUENCE [LARGE SCALE GENOMIC DNA]</scope>
    <source>
        <strain evidence="2 3">B100</strain>
    </source>
</reference>
<accession>B0RYJ2</accession>
<dbReference type="EMBL" id="AM920689">
    <property type="protein sequence ID" value="CAP52712.1"/>
    <property type="molecule type" value="Genomic_DNA"/>
</dbReference>
<dbReference type="HOGENOM" id="CLU_1022887_0_0_6"/>
<evidence type="ECO:0000313" key="2">
    <source>
        <dbReference type="EMBL" id="CAP52712.1"/>
    </source>
</evidence>
<name>B0RYJ2_XANCB</name>
<dbReference type="KEGG" id="xca:xcc-b100_3347"/>
<keyword evidence="1" id="KW-0812">Transmembrane</keyword>
<keyword evidence="1" id="KW-0472">Membrane</keyword>